<keyword evidence="1 2" id="KW-0238">DNA-binding</keyword>
<evidence type="ECO:0000313" key="3">
    <source>
        <dbReference type="EMBL" id="ADE19586.1"/>
    </source>
</evidence>
<dbReference type="InterPro" id="IPR012340">
    <property type="entry name" value="NA-bd_OB-fold"/>
</dbReference>
<proteinExistence type="predicted"/>
<accession>D5E5Q5</accession>
<dbReference type="KEGG" id="mcd:MCRO_0472"/>
<dbReference type="GO" id="GO:0003697">
    <property type="term" value="F:single-stranded DNA binding"/>
    <property type="evidence" value="ECO:0007669"/>
    <property type="project" value="InterPro"/>
</dbReference>
<reference evidence="3 4" key="3">
    <citation type="journal article" date="2011" name="J. Bacteriol.">
        <title>Genome sequences of Mycoplasma alligatoris A21JP2T and Mycoplasma crocodyli MP145T.</title>
        <authorList>
            <person name="Brown D.R."/>
            <person name="Farmerie W.G."/>
            <person name="May M."/>
            <person name="Benders G.A."/>
            <person name="Durkin A.S."/>
            <person name="Hlavinka K."/>
            <person name="Hostetler J."/>
            <person name="Jackson J."/>
            <person name="Johnson J."/>
            <person name="Miller R.H."/>
            <person name="Paralanov V."/>
            <person name="Radune D."/>
            <person name="Szczypinski B."/>
            <person name="Glass J.I."/>
        </authorList>
    </citation>
    <scope>NUCLEOTIDE SEQUENCE [LARGE SCALE GENOMIC DNA]</scope>
    <source>
        <strain evidence="4">ATCC 51981 / MP145</strain>
    </source>
</reference>
<dbReference type="SUPFAM" id="SSF50249">
    <property type="entry name" value="Nucleic acid-binding proteins"/>
    <property type="match status" value="1"/>
</dbReference>
<dbReference type="Gene3D" id="2.40.50.140">
    <property type="entry name" value="Nucleic acid-binding proteins"/>
    <property type="match status" value="1"/>
</dbReference>
<dbReference type="HOGENOM" id="CLU_078758_6_2_14"/>
<evidence type="ECO:0000256" key="1">
    <source>
        <dbReference type="ARBA" id="ARBA00023125"/>
    </source>
</evidence>
<evidence type="ECO:0000313" key="4">
    <source>
        <dbReference type="Proteomes" id="UP000001845"/>
    </source>
</evidence>
<dbReference type="OrthoDB" id="386065at2"/>
<dbReference type="AlphaFoldDB" id="D5E5Q5"/>
<dbReference type="STRING" id="512564.MCRO_0472"/>
<dbReference type="EMBL" id="CP001991">
    <property type="protein sequence ID" value="ADE19586.1"/>
    <property type="molecule type" value="Genomic_DNA"/>
</dbReference>
<sequence>MINKSIFLGILPKNIKLKIATNGADYVNFNLEVITKGYNKNIVDFVPCIAWGHLARNISEAKPRSIVAIEAAFTSYFKTIENSDTTIKKYGFIVKAFNCLSLKEIDETSIFDNVEEFNLPPESNNQFIDSAQMDWEPQEQSNITNKLPK</sequence>
<reference key="2">
    <citation type="submission" date="2010-03" db="EMBL/GenBank/DDBJ databases">
        <authorList>
            <person name="Ma Z."/>
            <person name="Wang X."/>
            <person name="Liu H."/>
        </authorList>
    </citation>
    <scope>NUCLEOTIDE SEQUENCE</scope>
    <source>
        <strain>MP145</strain>
    </source>
</reference>
<dbReference type="Proteomes" id="UP000001845">
    <property type="component" value="Chromosome"/>
</dbReference>
<organism evidence="3 4">
    <name type="scientific">Mycoplasma crocodyli (strain ATCC 51981 / MP145)</name>
    <dbReference type="NCBI Taxonomy" id="512564"/>
    <lineage>
        <taxon>Bacteria</taxon>
        <taxon>Bacillati</taxon>
        <taxon>Mycoplasmatota</taxon>
        <taxon>Mollicutes</taxon>
        <taxon>Mycoplasmataceae</taxon>
        <taxon>Mycoplasma</taxon>
    </lineage>
</organism>
<dbReference type="PROSITE" id="PS50935">
    <property type="entry name" value="SSB"/>
    <property type="match status" value="1"/>
</dbReference>
<evidence type="ECO:0000256" key="2">
    <source>
        <dbReference type="PROSITE-ProRule" id="PRU00252"/>
    </source>
</evidence>
<dbReference type="RefSeq" id="WP_013054363.1">
    <property type="nucleotide sequence ID" value="NC_014014.1"/>
</dbReference>
<reference evidence="4" key="1">
    <citation type="submission" date="2010-03" db="EMBL/GenBank/DDBJ databases">
        <title>The complete genome of Mycoplasma crocodyli MP145.</title>
        <authorList>
            <person name="Glass J.I."/>
            <person name="Durkin A.S."/>
            <person name="Hostetler J."/>
            <person name="Jackson J."/>
            <person name="Johnson J."/>
            <person name="May M.A."/>
            <person name="Paralanov V."/>
            <person name="Radune D."/>
            <person name="Szczypinski B."/>
            <person name="Brown D.R."/>
        </authorList>
    </citation>
    <scope>NUCLEOTIDE SEQUENCE [LARGE SCALE GENOMIC DNA]</scope>
    <source>
        <strain evidence="4">ATCC 51981 / MP145</strain>
    </source>
</reference>
<dbReference type="InterPro" id="IPR000424">
    <property type="entry name" value="Primosome_PriB/ssb"/>
</dbReference>
<gene>
    <name evidence="3" type="ordered locus">MCRO_0472</name>
</gene>
<keyword evidence="4" id="KW-1185">Reference proteome</keyword>
<name>D5E5Q5_MYCCM</name>
<dbReference type="Pfam" id="PF00436">
    <property type="entry name" value="SSB"/>
    <property type="match status" value="1"/>
</dbReference>
<protein>
    <submittedName>
        <fullName evidence="3">Single-stranded DNA-binding protein</fullName>
    </submittedName>
</protein>